<dbReference type="PRINTS" id="PR00387">
    <property type="entry name" value="PDIESTERASE1"/>
</dbReference>
<sequence length="725" mass="82092">MRQFRSLPPTSVNLLSMLIQSKVRLPRYPSKDIDHKRELKDTNEKEFFLEIVKDISNELDLKSLSAKIVANVGCMLDADKVSLFLVEGKSSGKPALVSKIFDLHAGTSIFPSCSGDIRVTWGQGVIGHVAETGDTVNLKDAMKDPRYNDELGRITGYQAETLLCMPIKNADNEIVGVAQALNKNREEEFTKDDEKALLEVVHDLFTEQTSVDHVVVKIMQRAQSLLKCERCSLLLKDKDSNSENAFDKIFDLACPLKNGHSGCSSDRDNSLKVTSKIAELVLLTGETINITDASQDPRIEHEDETVKGIRTRSVLCKPVRNRHFQIIGVAQVVNRIDGLPFDDHDDLLFEAFAIFCGLGINNCQLYEQVSVAAARQAVALEVLSYHASVPQEEVIKLRDQRLPEVFELKLQDFTFNDFSLDNDEMMMASIRMFNDLGLIKKFRIDHETLCRWLLTVRKNYRNVAYHNWRHAFNVCQVMFAILTQCQCRCNLSDNETLALLVACLCHDLDHRGTNNAFQQKSSSALSQLYGTSATLEHHHFNHAIMILNSGGTNLFGNLGSEDFSEVTKLLKHAILATDLSLHIQLRAKFFAMVESGQRIYDDRESKEIFRSILMTACDIAAITKPWDVQRKVSDLVITEFFDQGDKEKNELNIQPQACMDREKRDEVANLQLAWIDGICLPLYKALVKMDMCFQPMLDGLLENRSRWERLDAERLSQHAILETGV</sequence>
<feature type="binding site" evidence="7">
    <location>
        <position position="507"/>
    </location>
    <ligand>
        <name>Zn(2+)</name>
        <dbReference type="ChEBI" id="CHEBI:29105"/>
        <label>2</label>
    </ligand>
</feature>
<dbReference type="FunFam" id="3.30.450.40:FF:000015">
    <property type="entry name" value="Phosphodiesterase"/>
    <property type="match status" value="1"/>
</dbReference>
<feature type="domain" description="PDEase" evidence="9">
    <location>
        <begin position="390"/>
        <end position="714"/>
    </location>
</feature>
<dbReference type="InterPro" id="IPR029016">
    <property type="entry name" value="GAF-like_dom_sf"/>
</dbReference>
<evidence type="ECO:0000256" key="1">
    <source>
        <dbReference type="ARBA" id="ARBA00007648"/>
    </source>
</evidence>
<dbReference type="SMART" id="SM00471">
    <property type="entry name" value="HDc"/>
    <property type="match status" value="1"/>
</dbReference>
<dbReference type="InterPro" id="IPR003607">
    <property type="entry name" value="HD/PDEase_dom"/>
</dbReference>
<dbReference type="InterPro" id="IPR003018">
    <property type="entry name" value="GAF"/>
</dbReference>
<feature type="binding site" evidence="6">
    <location>
        <position position="618"/>
    </location>
    <ligand>
        <name>AMP</name>
        <dbReference type="ChEBI" id="CHEBI:456215"/>
    </ligand>
</feature>
<dbReference type="SUPFAM" id="SSF55781">
    <property type="entry name" value="GAF domain-like"/>
    <property type="match status" value="2"/>
</dbReference>
<evidence type="ECO:0000313" key="11">
    <source>
        <dbReference type="Proteomes" id="UP001497497"/>
    </source>
</evidence>
<comment type="caution">
    <text evidence="10">The sequence shown here is derived from an EMBL/GenBank/DDBJ whole genome shotgun (WGS) entry which is preliminary data.</text>
</comment>
<dbReference type="Pfam" id="PF01590">
    <property type="entry name" value="GAF"/>
    <property type="match status" value="2"/>
</dbReference>
<evidence type="ECO:0000256" key="2">
    <source>
        <dbReference type="ARBA" id="ARBA00022535"/>
    </source>
</evidence>
<evidence type="ECO:0000256" key="8">
    <source>
        <dbReference type="RuleBase" id="RU363067"/>
    </source>
</evidence>
<dbReference type="Gene3D" id="1.10.1300.10">
    <property type="entry name" value="3'5'-cyclic nucleotide phosphodiesterase, catalytic domain"/>
    <property type="match status" value="1"/>
</dbReference>
<feature type="binding site" evidence="7">
    <location>
        <position position="507"/>
    </location>
    <ligand>
        <name>Zn(2+)</name>
        <dbReference type="ChEBI" id="CHEBI:29105"/>
        <label>1</label>
    </ligand>
</feature>
<dbReference type="InterPro" id="IPR036971">
    <property type="entry name" value="PDEase_catalytic_dom_sf"/>
</dbReference>
<keyword evidence="4 8" id="KW-0378">Hydrolase</keyword>
<dbReference type="PROSITE" id="PS00126">
    <property type="entry name" value="PDEASE_I_1"/>
    <property type="match status" value="1"/>
</dbReference>
<comment type="similarity">
    <text evidence="1 8">Belongs to the cyclic nucleotide phosphodiesterase family.</text>
</comment>
<dbReference type="InterPro" id="IPR023088">
    <property type="entry name" value="PDEase"/>
</dbReference>
<dbReference type="AlphaFoldDB" id="A0AAV2IDD7"/>
<dbReference type="PROSITE" id="PS51845">
    <property type="entry name" value="PDEASE_I_2"/>
    <property type="match status" value="1"/>
</dbReference>
<dbReference type="EC" id="3.1.4.-" evidence="8"/>
<organism evidence="10 11">
    <name type="scientific">Lymnaea stagnalis</name>
    <name type="common">Great pond snail</name>
    <name type="synonym">Helix stagnalis</name>
    <dbReference type="NCBI Taxonomy" id="6523"/>
    <lineage>
        <taxon>Eukaryota</taxon>
        <taxon>Metazoa</taxon>
        <taxon>Spiralia</taxon>
        <taxon>Lophotrochozoa</taxon>
        <taxon>Mollusca</taxon>
        <taxon>Gastropoda</taxon>
        <taxon>Heterobranchia</taxon>
        <taxon>Euthyneura</taxon>
        <taxon>Panpulmonata</taxon>
        <taxon>Hygrophila</taxon>
        <taxon>Lymnaeoidea</taxon>
        <taxon>Lymnaeidae</taxon>
        <taxon>Lymnaea</taxon>
    </lineage>
</organism>
<evidence type="ECO:0000256" key="4">
    <source>
        <dbReference type="ARBA" id="ARBA00022801"/>
    </source>
</evidence>
<proteinExistence type="inferred from homology"/>
<dbReference type="GO" id="GO:0004114">
    <property type="term" value="F:3',5'-cyclic-nucleotide phosphodiesterase activity"/>
    <property type="evidence" value="ECO:0007669"/>
    <property type="project" value="InterPro"/>
</dbReference>
<reference evidence="10 11" key="1">
    <citation type="submission" date="2024-04" db="EMBL/GenBank/DDBJ databases">
        <authorList>
            <consortium name="Genoscope - CEA"/>
            <person name="William W."/>
        </authorList>
    </citation>
    <scope>NUCLEOTIDE SEQUENCE [LARGE SCALE GENOMIC DNA]</scope>
</reference>
<dbReference type="SMART" id="SM00065">
    <property type="entry name" value="GAF"/>
    <property type="match status" value="2"/>
</dbReference>
<dbReference type="SUPFAM" id="SSF109604">
    <property type="entry name" value="HD-domain/PDEase-like"/>
    <property type="match status" value="1"/>
</dbReference>
<keyword evidence="11" id="KW-1185">Reference proteome</keyword>
<dbReference type="CDD" id="cd00077">
    <property type="entry name" value="HDc"/>
    <property type="match status" value="1"/>
</dbReference>
<evidence type="ECO:0000313" key="10">
    <source>
        <dbReference type="EMBL" id="CAL1544102.1"/>
    </source>
</evidence>
<dbReference type="GO" id="GO:0046872">
    <property type="term" value="F:metal ion binding"/>
    <property type="evidence" value="ECO:0007669"/>
    <property type="project" value="UniProtKB-KW"/>
</dbReference>
<evidence type="ECO:0000259" key="9">
    <source>
        <dbReference type="PROSITE" id="PS51845"/>
    </source>
</evidence>
<accession>A0AAV2IDD7</accession>
<keyword evidence="3 7" id="KW-0479">Metal-binding</keyword>
<dbReference type="PANTHER" id="PTHR11347">
    <property type="entry name" value="CYCLIC NUCLEOTIDE PHOSPHODIESTERASE"/>
    <property type="match status" value="1"/>
</dbReference>
<dbReference type="EMBL" id="CAXITT010000597">
    <property type="protein sequence ID" value="CAL1544102.1"/>
    <property type="molecule type" value="Genomic_DNA"/>
</dbReference>
<evidence type="ECO:0000256" key="5">
    <source>
        <dbReference type="PIRSR" id="PIRSR623088-1"/>
    </source>
</evidence>
<evidence type="ECO:0000256" key="6">
    <source>
        <dbReference type="PIRSR" id="PIRSR623088-2"/>
    </source>
</evidence>
<feature type="binding site" evidence="6">
    <location>
        <position position="507"/>
    </location>
    <ligand>
        <name>AMP</name>
        <dbReference type="ChEBI" id="CHEBI:456215"/>
    </ligand>
</feature>
<comment type="cofactor">
    <cofactor evidence="8">
        <name>a divalent metal cation</name>
        <dbReference type="ChEBI" id="CHEBI:60240"/>
    </cofactor>
    <text evidence="8">Binds 2 divalent metal cations per subunit. Site 1 may preferentially bind zinc ions, while site 2 has a preference for magnesium and/or manganese ions.</text>
</comment>
<feature type="binding site" evidence="7">
    <location>
        <position position="506"/>
    </location>
    <ligand>
        <name>Zn(2+)</name>
        <dbReference type="ChEBI" id="CHEBI:29105"/>
        <label>1</label>
    </ligand>
</feature>
<dbReference type="InterPro" id="IPR023174">
    <property type="entry name" value="PDEase_CS"/>
</dbReference>
<feature type="binding site" evidence="7">
    <location>
        <position position="470"/>
    </location>
    <ligand>
        <name>Zn(2+)</name>
        <dbReference type="ChEBI" id="CHEBI:29105"/>
        <label>1</label>
    </ligand>
</feature>
<dbReference type="InterPro" id="IPR002073">
    <property type="entry name" value="PDEase_catalytic_dom"/>
</dbReference>
<protein>
    <recommendedName>
        <fullName evidence="8">Phosphodiesterase</fullName>
        <ecNumber evidence="8">3.1.4.-</ecNumber>
    </recommendedName>
</protein>
<feature type="binding site" evidence="6">
    <location>
        <position position="671"/>
    </location>
    <ligand>
        <name>AMP</name>
        <dbReference type="ChEBI" id="CHEBI:456215"/>
    </ligand>
</feature>
<dbReference type="FunFam" id="1.10.1300.10:FF:000003">
    <property type="entry name" value="Phosphodiesterase"/>
    <property type="match status" value="1"/>
</dbReference>
<feature type="active site" description="Proton donor" evidence="5">
    <location>
        <position position="466"/>
    </location>
</feature>
<dbReference type="Proteomes" id="UP001497497">
    <property type="component" value="Unassembled WGS sequence"/>
</dbReference>
<keyword evidence="2" id="KW-0140">cGMP</keyword>
<dbReference type="GO" id="GO:0007165">
    <property type="term" value="P:signal transduction"/>
    <property type="evidence" value="ECO:0007669"/>
    <property type="project" value="InterPro"/>
</dbReference>
<evidence type="ECO:0000256" key="3">
    <source>
        <dbReference type="ARBA" id="ARBA00022723"/>
    </source>
</evidence>
<gene>
    <name evidence="10" type="ORF">GSLYS_00017615001</name>
</gene>
<evidence type="ECO:0000256" key="7">
    <source>
        <dbReference type="PIRSR" id="PIRSR623088-3"/>
    </source>
</evidence>
<feature type="binding site" evidence="6">
    <location>
        <begin position="466"/>
        <end position="470"/>
    </location>
    <ligand>
        <name>AMP</name>
        <dbReference type="ChEBI" id="CHEBI:456215"/>
    </ligand>
</feature>
<name>A0AAV2IDD7_LYMST</name>
<dbReference type="Gene3D" id="3.30.450.40">
    <property type="match status" value="2"/>
</dbReference>
<feature type="binding site" evidence="7">
    <location>
        <position position="618"/>
    </location>
    <ligand>
        <name>Zn(2+)</name>
        <dbReference type="ChEBI" id="CHEBI:29105"/>
        <label>1</label>
    </ligand>
</feature>
<dbReference type="Pfam" id="PF00233">
    <property type="entry name" value="PDEase_I"/>
    <property type="match status" value="1"/>
</dbReference>